<sequence>MDVSFPYRECLIGESVKKYEKFWTYGMLSKLNMGGGDGFIAEGEEDDSDTEEEAKEEEAIDKKELAPPVSNQVEATT</sequence>
<organism evidence="2 3">
    <name type="scientific">Tanacetum coccineum</name>
    <dbReference type="NCBI Taxonomy" id="301880"/>
    <lineage>
        <taxon>Eukaryota</taxon>
        <taxon>Viridiplantae</taxon>
        <taxon>Streptophyta</taxon>
        <taxon>Embryophyta</taxon>
        <taxon>Tracheophyta</taxon>
        <taxon>Spermatophyta</taxon>
        <taxon>Magnoliopsida</taxon>
        <taxon>eudicotyledons</taxon>
        <taxon>Gunneridae</taxon>
        <taxon>Pentapetalae</taxon>
        <taxon>asterids</taxon>
        <taxon>campanulids</taxon>
        <taxon>Asterales</taxon>
        <taxon>Asteraceae</taxon>
        <taxon>Asteroideae</taxon>
        <taxon>Anthemideae</taxon>
        <taxon>Anthemidinae</taxon>
        <taxon>Tanacetum</taxon>
    </lineage>
</organism>
<evidence type="ECO:0000256" key="1">
    <source>
        <dbReference type="SAM" id="MobiDB-lite"/>
    </source>
</evidence>
<keyword evidence="3" id="KW-1185">Reference proteome</keyword>
<gene>
    <name evidence="2" type="ORF">Tco_1058336</name>
</gene>
<evidence type="ECO:0000313" key="3">
    <source>
        <dbReference type="Proteomes" id="UP001151760"/>
    </source>
</evidence>
<evidence type="ECO:0000313" key="2">
    <source>
        <dbReference type="EMBL" id="GJT83994.1"/>
    </source>
</evidence>
<name>A0ABQ5H844_9ASTR</name>
<dbReference type="Proteomes" id="UP001151760">
    <property type="component" value="Unassembled WGS sequence"/>
</dbReference>
<feature type="compositionally biased region" description="Acidic residues" evidence="1">
    <location>
        <begin position="42"/>
        <end position="59"/>
    </location>
</feature>
<protein>
    <submittedName>
        <fullName evidence="2">Uncharacterized protein</fullName>
    </submittedName>
</protein>
<dbReference type="EMBL" id="BQNB010019312">
    <property type="protein sequence ID" value="GJT83994.1"/>
    <property type="molecule type" value="Genomic_DNA"/>
</dbReference>
<reference evidence="2" key="1">
    <citation type="journal article" date="2022" name="Int. J. Mol. Sci.">
        <title>Draft Genome of Tanacetum Coccineum: Genomic Comparison of Closely Related Tanacetum-Family Plants.</title>
        <authorList>
            <person name="Yamashiro T."/>
            <person name="Shiraishi A."/>
            <person name="Nakayama K."/>
            <person name="Satake H."/>
        </authorList>
    </citation>
    <scope>NUCLEOTIDE SEQUENCE</scope>
</reference>
<comment type="caution">
    <text evidence="2">The sequence shown here is derived from an EMBL/GenBank/DDBJ whole genome shotgun (WGS) entry which is preliminary data.</text>
</comment>
<feature type="region of interest" description="Disordered" evidence="1">
    <location>
        <begin position="37"/>
        <end position="77"/>
    </location>
</feature>
<proteinExistence type="predicted"/>
<reference evidence="2" key="2">
    <citation type="submission" date="2022-01" db="EMBL/GenBank/DDBJ databases">
        <authorList>
            <person name="Yamashiro T."/>
            <person name="Shiraishi A."/>
            <person name="Satake H."/>
            <person name="Nakayama K."/>
        </authorList>
    </citation>
    <scope>NUCLEOTIDE SEQUENCE</scope>
</reference>
<accession>A0ABQ5H844</accession>